<sequence length="366" mass="39385">MTSRRTFIAGATAGALAAMSGAPARANAAEPLPQNPPSARFRPAGRLGIGGTQVGSNHFPTPADQAQGILQAAWDEGVRYFDTSPWYGLGLSERRFGTFFDDKPRDAFTLSTKVGRVLVPDAKVAGTKVGNWAMVPPMRHVYDYSAEGVRRSVEQSLQRLGMSRLDVVFVHDLSPDNADMGDRWTEYFEQARAGAFPELTRMREEGLIKGWGLGVNTLPPALKAFEVADPDIILSATQYSIVKHAEALDKLFPLAEKRGASIVVGAPLNDGFLAGGERFNYKPVPPEMRAKRAKVAALAQQHGTDLRTAALQFAMAHPAVSAIIPGARSATQASQNAASVRAKVPAEFWTALRRARLVEADAPLPA</sequence>
<dbReference type="SUPFAM" id="SSF51430">
    <property type="entry name" value="NAD(P)-linked oxidoreductase"/>
    <property type="match status" value="1"/>
</dbReference>
<dbReference type="EMBL" id="WVTD01000010">
    <property type="protein sequence ID" value="MYL98840.1"/>
    <property type="molecule type" value="Genomic_DNA"/>
</dbReference>
<dbReference type="PANTHER" id="PTHR42686">
    <property type="entry name" value="GH17980P-RELATED"/>
    <property type="match status" value="1"/>
</dbReference>
<feature type="chain" id="PRO_5031513168" evidence="1">
    <location>
        <begin position="29"/>
        <end position="366"/>
    </location>
</feature>
<dbReference type="InterPro" id="IPR036812">
    <property type="entry name" value="NAD(P)_OxRdtase_dom_sf"/>
</dbReference>
<proteinExistence type="predicted"/>
<comment type="caution">
    <text evidence="3">The sequence shown here is derived from an EMBL/GenBank/DDBJ whole genome shotgun (WGS) entry which is preliminary data.</text>
</comment>
<evidence type="ECO:0000313" key="4">
    <source>
        <dbReference type="Proteomes" id="UP000465810"/>
    </source>
</evidence>
<name>A0A7X4GI97_9SPHN</name>
<gene>
    <name evidence="3" type="ORF">GR702_13820</name>
</gene>
<dbReference type="GO" id="GO:0005829">
    <property type="term" value="C:cytosol"/>
    <property type="evidence" value="ECO:0007669"/>
    <property type="project" value="TreeGrafter"/>
</dbReference>
<dbReference type="GO" id="GO:0016491">
    <property type="term" value="F:oxidoreductase activity"/>
    <property type="evidence" value="ECO:0007669"/>
    <property type="project" value="InterPro"/>
</dbReference>
<organism evidence="3 4">
    <name type="scientific">Novosphingobium silvae</name>
    <dbReference type="NCBI Taxonomy" id="2692619"/>
    <lineage>
        <taxon>Bacteria</taxon>
        <taxon>Pseudomonadati</taxon>
        <taxon>Pseudomonadota</taxon>
        <taxon>Alphaproteobacteria</taxon>
        <taxon>Sphingomonadales</taxon>
        <taxon>Sphingomonadaceae</taxon>
        <taxon>Novosphingobium</taxon>
    </lineage>
</organism>
<protein>
    <submittedName>
        <fullName evidence="3">Aldo/keto reductase</fullName>
    </submittedName>
</protein>
<keyword evidence="4" id="KW-1185">Reference proteome</keyword>
<feature type="domain" description="NADP-dependent oxidoreductase" evidence="2">
    <location>
        <begin position="46"/>
        <end position="354"/>
    </location>
</feature>
<dbReference type="PROSITE" id="PS51318">
    <property type="entry name" value="TAT"/>
    <property type="match status" value="1"/>
</dbReference>
<dbReference type="RefSeq" id="WP_160986479.1">
    <property type="nucleotide sequence ID" value="NZ_WVTD01000010.1"/>
</dbReference>
<dbReference type="InterPro" id="IPR006311">
    <property type="entry name" value="TAT_signal"/>
</dbReference>
<accession>A0A7X4GI97</accession>
<feature type="signal peptide" evidence="1">
    <location>
        <begin position="1"/>
        <end position="28"/>
    </location>
</feature>
<dbReference type="InterPro" id="IPR020471">
    <property type="entry name" value="AKR"/>
</dbReference>
<dbReference type="Pfam" id="PF00248">
    <property type="entry name" value="Aldo_ket_red"/>
    <property type="match status" value="1"/>
</dbReference>
<reference evidence="3 4" key="1">
    <citation type="submission" date="2019-12" db="EMBL/GenBank/DDBJ databases">
        <authorList>
            <person name="Feng G."/>
            <person name="Zhu H."/>
        </authorList>
    </citation>
    <scope>NUCLEOTIDE SEQUENCE [LARGE SCALE GENOMIC DNA]</scope>
    <source>
        <strain evidence="3 4">FGD1</strain>
    </source>
</reference>
<dbReference type="Proteomes" id="UP000465810">
    <property type="component" value="Unassembled WGS sequence"/>
</dbReference>
<dbReference type="Gene3D" id="3.20.20.100">
    <property type="entry name" value="NADP-dependent oxidoreductase domain"/>
    <property type="match status" value="1"/>
</dbReference>
<dbReference type="PANTHER" id="PTHR42686:SF1">
    <property type="entry name" value="GH17980P-RELATED"/>
    <property type="match status" value="1"/>
</dbReference>
<evidence type="ECO:0000256" key="1">
    <source>
        <dbReference type="SAM" id="SignalP"/>
    </source>
</evidence>
<dbReference type="AlphaFoldDB" id="A0A7X4GI97"/>
<evidence type="ECO:0000313" key="3">
    <source>
        <dbReference type="EMBL" id="MYL98840.1"/>
    </source>
</evidence>
<dbReference type="CDD" id="cd19152">
    <property type="entry name" value="AKR_AKR15A"/>
    <property type="match status" value="1"/>
</dbReference>
<keyword evidence="1" id="KW-0732">Signal</keyword>
<dbReference type="InterPro" id="IPR023210">
    <property type="entry name" value="NADP_OxRdtase_dom"/>
</dbReference>
<evidence type="ECO:0000259" key="2">
    <source>
        <dbReference type="Pfam" id="PF00248"/>
    </source>
</evidence>